<dbReference type="InterPro" id="IPR011330">
    <property type="entry name" value="Glyco_hydro/deAcase_b/a-brl"/>
</dbReference>
<evidence type="ECO:0000259" key="4">
    <source>
        <dbReference type="PROSITE" id="PS51677"/>
    </source>
</evidence>
<dbReference type="InterPro" id="IPR002509">
    <property type="entry name" value="NODB_dom"/>
</dbReference>
<dbReference type="RefSeq" id="WP_275111784.1">
    <property type="nucleotide sequence ID" value="NZ_JAKJSC010000011.1"/>
</dbReference>
<dbReference type="PANTHER" id="PTHR10587">
    <property type="entry name" value="GLYCOSYL TRANSFERASE-RELATED"/>
    <property type="match status" value="1"/>
</dbReference>
<dbReference type="Pfam" id="PF01522">
    <property type="entry name" value="Polysacc_deac_1"/>
    <property type="match status" value="1"/>
</dbReference>
<dbReference type="InterPro" id="IPR050248">
    <property type="entry name" value="Polysacc_deacetylase_ArnD"/>
</dbReference>
<keyword evidence="1" id="KW-0479">Metal-binding</keyword>
<gene>
    <name evidence="5" type="ORF">L3049_20880</name>
</gene>
<dbReference type="PROSITE" id="PS51677">
    <property type="entry name" value="NODB"/>
    <property type="match status" value="1"/>
</dbReference>
<evidence type="ECO:0000256" key="3">
    <source>
        <dbReference type="SAM" id="SignalP"/>
    </source>
</evidence>
<reference evidence="5 6" key="1">
    <citation type="submission" date="2022-01" db="EMBL/GenBank/DDBJ databases">
        <title>Labilibaculum sp. nov, a marine bacterium isolated from Antarctica.</title>
        <authorList>
            <person name="Dai W."/>
        </authorList>
    </citation>
    <scope>NUCLEOTIDE SEQUENCE [LARGE SCALE GENOMIC DNA]</scope>
    <source>
        <strain evidence="5 6">DW002</strain>
    </source>
</reference>
<keyword evidence="3" id="KW-0732">Signal</keyword>
<sequence>MRPLIFIFLLITSFSIHAQPAISFTFDDGTMQDRGDFKFEDWNNMLLNSLDDANIKAVFFVKTKDKSGDKGQYLINSWNDKGHKIANHSYSHPNFNSNKNSAAKFKEELIKADSLISKYSNYTKLFRFPYLKEGKGQEKIDSIRNIMKEQGYQNGYVTIDASDWYIDSRLRKRLKEDPKADLEGFKNYYLQHLFERASFYENLSFELRGQHINHTLLLHHNLAAALFLDDLIDMFKSKGWKIVSANDAYTDSIYNETPFYAGESLIWSLAKDSGKFEEKLRYPAEDSRYEKDKMDLLGL</sequence>
<dbReference type="Gene3D" id="3.20.20.370">
    <property type="entry name" value="Glycoside hydrolase/deacetylase"/>
    <property type="match status" value="1"/>
</dbReference>
<feature type="domain" description="NodB homology" evidence="4">
    <location>
        <begin position="20"/>
        <end position="243"/>
    </location>
</feature>
<feature type="chain" id="PRO_5045214165" evidence="3">
    <location>
        <begin position="19"/>
        <end position="299"/>
    </location>
</feature>
<proteinExistence type="predicted"/>
<feature type="signal peptide" evidence="3">
    <location>
        <begin position="1"/>
        <end position="18"/>
    </location>
</feature>
<dbReference type="Proteomes" id="UP001528920">
    <property type="component" value="Unassembled WGS sequence"/>
</dbReference>
<evidence type="ECO:0000256" key="2">
    <source>
        <dbReference type="ARBA" id="ARBA00022801"/>
    </source>
</evidence>
<keyword evidence="6" id="KW-1185">Reference proteome</keyword>
<name>A0ABT5VYG4_9BACT</name>
<keyword evidence="2" id="KW-0378">Hydrolase</keyword>
<dbReference type="PANTHER" id="PTHR10587:SF133">
    <property type="entry name" value="CHITIN DEACETYLASE 1-RELATED"/>
    <property type="match status" value="1"/>
</dbReference>
<evidence type="ECO:0000313" key="6">
    <source>
        <dbReference type="Proteomes" id="UP001528920"/>
    </source>
</evidence>
<protein>
    <submittedName>
        <fullName evidence="5">Polysaccharide deacetylase family protein</fullName>
    </submittedName>
</protein>
<organism evidence="5 6">
    <name type="scientific">Paralabilibaculum antarcticum</name>
    <dbReference type="NCBI Taxonomy" id="2912572"/>
    <lineage>
        <taxon>Bacteria</taxon>
        <taxon>Pseudomonadati</taxon>
        <taxon>Bacteroidota</taxon>
        <taxon>Bacteroidia</taxon>
        <taxon>Marinilabiliales</taxon>
        <taxon>Marinifilaceae</taxon>
        <taxon>Paralabilibaculum</taxon>
    </lineage>
</organism>
<comment type="caution">
    <text evidence="5">The sequence shown here is derived from an EMBL/GenBank/DDBJ whole genome shotgun (WGS) entry which is preliminary data.</text>
</comment>
<evidence type="ECO:0000256" key="1">
    <source>
        <dbReference type="ARBA" id="ARBA00022723"/>
    </source>
</evidence>
<accession>A0ABT5VYG4</accession>
<evidence type="ECO:0000313" key="5">
    <source>
        <dbReference type="EMBL" id="MDE5420453.1"/>
    </source>
</evidence>
<dbReference type="SUPFAM" id="SSF88713">
    <property type="entry name" value="Glycoside hydrolase/deacetylase"/>
    <property type="match status" value="1"/>
</dbReference>
<dbReference type="EMBL" id="JAKJSC010000011">
    <property type="protein sequence ID" value="MDE5420453.1"/>
    <property type="molecule type" value="Genomic_DNA"/>
</dbReference>